<sequence>MLLILLLAVIAAFGQSQFLPAQNSSCESSDQFFFESASTSAYKLTNILCIWNVSQKYCNLNLTTKTARNLTLVLERACSDGYDITLDDRTHYESIAINKTSPVIIKGGVYQTGNQMRTIWSVNLSTANTIALKQGNLTLKNIQFEYYKESNTIIYPTGNFLEANHLTHNEQLIITQCIFKGLINISVREIISANGLNKINIIDCYFQDIQIENDSDCTVEFYSFNKGSEVLFENSHFENINQSGSYSMGIIDTTAWTDNQKVTINRCTFERCSLSQDQKQGSFGIISINDGIRTLNYTNSYIITNNKIIDNTGLVTGGIYGRFGCYSKLNFSGNQFLGNNKIRLYDGNDAYLILYEYPLGWTNINIQSKIIQLFEGSTTTLGNTVYFRIYVNFKEIQSGYANIAQKEICKSKAELISDCVCDSSPTSYSLEICLMDKLCKFDLIHQTITDCPCLNTGDPRAGGKCPSYCTAQDFPIAECVCDSNSSIYPQSKCQSEKKCTTSSNSTVPKDSCECTGNNSPSGCKCPTDPALLVGIPKSRCGCRSTEDPRAGNGICPAYCIRGSLTPDCICDSNIAGYSNDQCQKDKSCQYNLKNENKSYCPCLSSADPRSGGECPAYCVKGQTTSNCTCDTNITNFSVTQCEIEKKCIADLVHQTASDCPCLSTEDPRAGNGVCPAYCSGPDIPTSDCICNSNSSIYTPTECQSDKKCTISSNSTVPKDSCTCTGSNYPSGCKCPSDSSQLVGIPKDRCSCRSSSDPRADGICPAYCISKDNLTSDCVCDTNSTSYNIEICLMDKLCTFDLIHQTITDCPCLSSADPRAGGKCASYCAKGNLTSDCVCDSNSTSYSSTVCEIDKKCKFDLINQSKSDCPCLNTGDPRAGEKCPAYCSAKDQPTTDCICDSNSTNYPQSTCNTEKGHCSASSNSTVPKDSCECTGTNSPSGCKCPTDSTLLVGIPKSRCGCRSTEDPRAGNGICPAYCVKGSLTQDCTCDIGSQSYPSTTCLKDKLCIFELISQSKANCPCLMKGDPRAGNVCPSYCISKAELTAECMCELGSSYPQVSCERDKLCIVDLIHQSTSNCPCLAINDPRNESICNQTEQLYPDPTDPIIPDPTETNPETDQEQEGGPKQEGDKDETIKEQQKTTNFIKKQEEID</sequence>
<reference evidence="3 4" key="1">
    <citation type="submission" date="2019-03" db="EMBL/GenBank/DDBJ databases">
        <title>Single cell metagenomics reveals metabolic interactions within the superorganism composed of flagellate Streblomastix strix and complex community of Bacteroidetes bacteria on its surface.</title>
        <authorList>
            <person name="Treitli S.C."/>
            <person name="Kolisko M."/>
            <person name="Husnik F."/>
            <person name="Keeling P."/>
            <person name="Hampl V."/>
        </authorList>
    </citation>
    <scope>NUCLEOTIDE SEQUENCE [LARGE SCALE GENOMIC DNA]</scope>
    <source>
        <strain evidence="3">ST1C</strain>
    </source>
</reference>
<evidence type="ECO:0008006" key="5">
    <source>
        <dbReference type="Google" id="ProtNLM"/>
    </source>
</evidence>
<keyword evidence="2" id="KW-0732">Signal</keyword>
<evidence type="ECO:0000313" key="3">
    <source>
        <dbReference type="EMBL" id="KAA6394702.1"/>
    </source>
</evidence>
<evidence type="ECO:0000256" key="2">
    <source>
        <dbReference type="SAM" id="SignalP"/>
    </source>
</evidence>
<evidence type="ECO:0000256" key="1">
    <source>
        <dbReference type="SAM" id="MobiDB-lite"/>
    </source>
</evidence>
<accession>A0A5J4WJK6</accession>
<feature type="region of interest" description="Disordered" evidence="1">
    <location>
        <begin position="1094"/>
        <end position="1151"/>
    </location>
</feature>
<dbReference type="SUPFAM" id="SSF51126">
    <property type="entry name" value="Pectin lyase-like"/>
    <property type="match status" value="1"/>
</dbReference>
<dbReference type="InterPro" id="IPR011050">
    <property type="entry name" value="Pectin_lyase_fold/virulence"/>
</dbReference>
<dbReference type="AlphaFoldDB" id="A0A5J4WJK6"/>
<feature type="compositionally biased region" description="Basic and acidic residues" evidence="1">
    <location>
        <begin position="1122"/>
        <end position="1138"/>
    </location>
</feature>
<evidence type="ECO:0000313" key="4">
    <source>
        <dbReference type="Proteomes" id="UP000324800"/>
    </source>
</evidence>
<proteinExistence type="predicted"/>
<feature type="signal peptide" evidence="2">
    <location>
        <begin position="1"/>
        <end position="16"/>
    </location>
</feature>
<name>A0A5J4WJK6_9EUKA</name>
<gene>
    <name evidence="3" type="ORF">EZS28_009773</name>
</gene>
<organism evidence="3 4">
    <name type="scientific">Streblomastix strix</name>
    <dbReference type="NCBI Taxonomy" id="222440"/>
    <lineage>
        <taxon>Eukaryota</taxon>
        <taxon>Metamonada</taxon>
        <taxon>Preaxostyla</taxon>
        <taxon>Oxymonadida</taxon>
        <taxon>Streblomastigidae</taxon>
        <taxon>Streblomastix</taxon>
    </lineage>
</organism>
<comment type="caution">
    <text evidence="3">The sequence shown here is derived from an EMBL/GenBank/DDBJ whole genome shotgun (WGS) entry which is preliminary data.</text>
</comment>
<protein>
    <recommendedName>
        <fullName evidence="5">Right handed beta helix domain-containing protein</fullName>
    </recommendedName>
</protein>
<dbReference type="Proteomes" id="UP000324800">
    <property type="component" value="Unassembled WGS sequence"/>
</dbReference>
<feature type="chain" id="PRO_5023803861" description="Right handed beta helix domain-containing protein" evidence="2">
    <location>
        <begin position="17"/>
        <end position="1151"/>
    </location>
</feature>
<dbReference type="EMBL" id="SNRW01001873">
    <property type="protein sequence ID" value="KAA6394702.1"/>
    <property type="molecule type" value="Genomic_DNA"/>
</dbReference>